<evidence type="ECO:0000259" key="14">
    <source>
        <dbReference type="PROSITE" id="PS50055"/>
    </source>
</evidence>
<evidence type="ECO:0000256" key="2">
    <source>
        <dbReference type="ARBA" id="ARBA00004308"/>
    </source>
</evidence>
<evidence type="ECO:0000256" key="11">
    <source>
        <dbReference type="PIRSR" id="PIRSR000926-2"/>
    </source>
</evidence>
<evidence type="ECO:0000256" key="9">
    <source>
        <dbReference type="ARBA" id="ARBA00023136"/>
    </source>
</evidence>
<dbReference type="EC" id="3.1.3.48" evidence="4"/>
<organism evidence="16 17">
    <name type="scientific">Aphis glycines</name>
    <name type="common">Soybean aphid</name>
    <dbReference type="NCBI Taxonomy" id="307491"/>
    <lineage>
        <taxon>Eukaryota</taxon>
        <taxon>Metazoa</taxon>
        <taxon>Ecdysozoa</taxon>
        <taxon>Arthropoda</taxon>
        <taxon>Hexapoda</taxon>
        <taxon>Insecta</taxon>
        <taxon>Pterygota</taxon>
        <taxon>Neoptera</taxon>
        <taxon>Paraneoptera</taxon>
        <taxon>Hemiptera</taxon>
        <taxon>Sternorrhyncha</taxon>
        <taxon>Aphidomorpha</taxon>
        <taxon>Aphidoidea</taxon>
        <taxon>Aphididae</taxon>
        <taxon>Aphidini</taxon>
        <taxon>Aphis</taxon>
        <taxon>Aphis</taxon>
    </lineage>
</organism>
<feature type="region of interest" description="Disordered" evidence="12">
    <location>
        <begin position="329"/>
        <end position="419"/>
    </location>
</feature>
<dbReference type="PANTHER" id="PTHR46047:SF3">
    <property type="entry name" value="TYROSINE-PROTEIN PHOSPHATASE NON-RECEPTOR TYPE 61F"/>
    <property type="match status" value="1"/>
</dbReference>
<comment type="caution">
    <text evidence="16">The sequence shown here is derived from an EMBL/GenBank/DDBJ whole genome shotgun (WGS) entry which is preliminary data.</text>
</comment>
<feature type="binding site" evidence="11">
    <location>
        <position position="217"/>
    </location>
    <ligand>
        <name>substrate</name>
    </ligand>
</feature>
<dbReference type="PROSITE" id="PS50056">
    <property type="entry name" value="TYR_PHOSPHATASE_2"/>
    <property type="match status" value="1"/>
</dbReference>
<dbReference type="GO" id="GO:0048666">
    <property type="term" value="P:neuron development"/>
    <property type="evidence" value="ECO:0007669"/>
    <property type="project" value="UniProtKB-ARBA"/>
</dbReference>
<keyword evidence="9 13" id="KW-0472">Membrane</keyword>
<accession>A0A6G0TFK2</accession>
<feature type="binding site" evidence="11">
    <location>
        <position position="298"/>
    </location>
    <ligand>
        <name>substrate</name>
    </ligand>
</feature>
<evidence type="ECO:0000256" key="7">
    <source>
        <dbReference type="ARBA" id="ARBA00022824"/>
    </source>
</evidence>
<evidence type="ECO:0000256" key="8">
    <source>
        <dbReference type="ARBA" id="ARBA00022912"/>
    </source>
</evidence>
<dbReference type="GO" id="GO:0046426">
    <property type="term" value="P:negative regulation of receptor signaling pathway via JAK-STAT"/>
    <property type="evidence" value="ECO:0007669"/>
    <property type="project" value="TreeGrafter"/>
</dbReference>
<dbReference type="SMART" id="SM00404">
    <property type="entry name" value="PTPc_motif"/>
    <property type="match status" value="1"/>
</dbReference>
<feature type="transmembrane region" description="Helical" evidence="13">
    <location>
        <begin position="131"/>
        <end position="151"/>
    </location>
</feature>
<dbReference type="GO" id="GO:0005783">
    <property type="term" value="C:endoplasmic reticulum"/>
    <property type="evidence" value="ECO:0007669"/>
    <property type="project" value="UniProtKB-SubCell"/>
</dbReference>
<dbReference type="PROSITE" id="PS50055">
    <property type="entry name" value="TYR_PHOSPHATASE_PTP"/>
    <property type="match status" value="1"/>
</dbReference>
<gene>
    <name evidence="16" type="ORF">AGLY_010147</name>
</gene>
<dbReference type="PIRSF" id="PIRSF000926">
    <property type="entry name" value="Tyr-Ptase_nr1"/>
    <property type="match status" value="1"/>
</dbReference>
<reference evidence="16 17" key="1">
    <citation type="submission" date="2019-08" db="EMBL/GenBank/DDBJ databases">
        <title>The genome of the soybean aphid Biotype 1, its phylome, world population structure and adaptation to the North American continent.</title>
        <authorList>
            <person name="Giordano R."/>
            <person name="Donthu R.K."/>
            <person name="Hernandez A.G."/>
            <person name="Wright C.L."/>
            <person name="Zimin A.V."/>
        </authorList>
    </citation>
    <scope>NUCLEOTIDE SEQUENCE [LARGE SCALE GENOMIC DNA]</scope>
    <source>
        <tissue evidence="16">Whole aphids</tissue>
    </source>
</reference>
<feature type="transmembrane region" description="Helical" evidence="13">
    <location>
        <begin position="464"/>
        <end position="482"/>
    </location>
</feature>
<dbReference type="InterPro" id="IPR003595">
    <property type="entry name" value="Tyr_Pase_cat"/>
</dbReference>
<keyword evidence="5" id="KW-0597">Phosphoprotein</keyword>
<dbReference type="OrthoDB" id="9450131at2759"/>
<keyword evidence="17" id="KW-1185">Reference proteome</keyword>
<dbReference type="InterPro" id="IPR029021">
    <property type="entry name" value="Prot-tyrosine_phosphatase-like"/>
</dbReference>
<feature type="binding site" evidence="11">
    <location>
        <begin position="251"/>
        <end position="257"/>
    </location>
    <ligand>
        <name>substrate</name>
    </ligand>
</feature>
<dbReference type="InterPro" id="IPR016130">
    <property type="entry name" value="Tyr_Pase_AS"/>
</dbReference>
<dbReference type="Proteomes" id="UP000475862">
    <property type="component" value="Unassembled WGS sequence"/>
</dbReference>
<keyword evidence="8" id="KW-0904">Protein phosphatase</keyword>
<dbReference type="SMART" id="SM00194">
    <property type="entry name" value="PTPc"/>
    <property type="match status" value="1"/>
</dbReference>
<dbReference type="InterPro" id="IPR051985">
    <property type="entry name" value="NR_tyrosine_phosphatase"/>
</dbReference>
<evidence type="ECO:0000256" key="5">
    <source>
        <dbReference type="ARBA" id="ARBA00022553"/>
    </source>
</evidence>
<keyword evidence="7" id="KW-0256">Endoplasmic reticulum</keyword>
<evidence type="ECO:0000313" key="17">
    <source>
        <dbReference type="Proteomes" id="UP000475862"/>
    </source>
</evidence>
<keyword evidence="13" id="KW-0812">Transmembrane</keyword>
<evidence type="ECO:0000256" key="10">
    <source>
        <dbReference type="PIRSR" id="PIRSR000926-1"/>
    </source>
</evidence>
<evidence type="ECO:0000256" key="4">
    <source>
        <dbReference type="ARBA" id="ARBA00013064"/>
    </source>
</evidence>
<protein>
    <recommendedName>
        <fullName evidence="4">protein-tyrosine-phosphatase</fullName>
        <ecNumber evidence="4">3.1.3.48</ecNumber>
    </recommendedName>
</protein>
<name>A0A6G0TFK2_APHGL</name>
<dbReference type="GO" id="GO:0070373">
    <property type="term" value="P:negative regulation of ERK1 and ERK2 cascade"/>
    <property type="evidence" value="ECO:0007669"/>
    <property type="project" value="TreeGrafter"/>
</dbReference>
<feature type="compositionally biased region" description="Basic and acidic residues" evidence="12">
    <location>
        <begin position="398"/>
        <end position="419"/>
    </location>
</feature>
<evidence type="ECO:0000256" key="6">
    <source>
        <dbReference type="ARBA" id="ARBA00022801"/>
    </source>
</evidence>
<evidence type="ECO:0000259" key="15">
    <source>
        <dbReference type="PROSITE" id="PS50056"/>
    </source>
</evidence>
<keyword evidence="6" id="KW-0378">Hydrolase</keyword>
<comment type="similarity">
    <text evidence="3">Belongs to the protein-tyrosine phosphatase family. Non-receptor class 1 subfamily.</text>
</comment>
<evidence type="ECO:0000256" key="1">
    <source>
        <dbReference type="ARBA" id="ARBA00004240"/>
    </source>
</evidence>
<feature type="domain" description="Tyrosine specific protein phosphatases" evidence="15">
    <location>
        <begin position="225"/>
        <end position="304"/>
    </location>
</feature>
<dbReference type="GO" id="GO:0005634">
    <property type="term" value="C:nucleus"/>
    <property type="evidence" value="ECO:0007669"/>
    <property type="project" value="TreeGrafter"/>
</dbReference>
<dbReference type="PROSITE" id="PS00383">
    <property type="entry name" value="TYR_PHOSPHATASE_1"/>
    <property type="match status" value="1"/>
</dbReference>
<comment type="subcellular location">
    <subcellularLocation>
        <location evidence="2">Endomembrane system</location>
    </subcellularLocation>
    <subcellularLocation>
        <location evidence="1">Endoplasmic reticulum</location>
    </subcellularLocation>
</comment>
<dbReference type="AlphaFoldDB" id="A0A6G0TFK2"/>
<dbReference type="InterPro" id="IPR000387">
    <property type="entry name" value="Tyr_Pase_dom"/>
</dbReference>
<dbReference type="PRINTS" id="PR00700">
    <property type="entry name" value="PRTYPHPHTASE"/>
</dbReference>
<dbReference type="GO" id="GO:0004726">
    <property type="term" value="F:non-membrane spanning protein tyrosine phosphatase activity"/>
    <property type="evidence" value="ECO:0007669"/>
    <property type="project" value="TreeGrafter"/>
</dbReference>
<dbReference type="SUPFAM" id="SSF52799">
    <property type="entry name" value="(Phosphotyrosine protein) phosphatases II"/>
    <property type="match status" value="1"/>
</dbReference>
<sequence>MHTDQQVKKRLQDEFNDIESKNMWNMTFRFVEVESSKIKKTSDEAKKPQNKALNRYQDVSPYDETRIILKRGNVSYINANLVQVCNCERQYILTQGPLENSTSHFWLMVWEQSSKAIVMLNKVIEKKKVKYIFYTMFQIAYLIVIVNIFSLKLKCHQYWPKKKKDNDKFVWNDVGLSVEFVSKINHGFYALSVLKLNDLDSGESREIYHFHYTDWPDFGVPKTPTPFLRFLRDVRRSGSLDPSHGPIVIHCSAGIGRSGTFCLIDTCLIKMNTPEGLNYVHIRTLLAEMRKCRLGLVQAPEQLRFVYQSVIEALDSNWEAEHEDNLPSLDGSLLNNISGSDCESSDSELSSEAPPLPPPRMESLRQQDENDYDDEESLVSESDSDENGLNPPPLPPPRDLDLSKSNDRMDTTNTKDERNKNKIEEEAEKIKIMADKLKIMKRKQIEQEKWEQIKRSWFYPLKNIGIGILALSGGVMIVAYLMNYKK</sequence>
<evidence type="ECO:0000256" key="12">
    <source>
        <dbReference type="SAM" id="MobiDB-lite"/>
    </source>
</evidence>
<dbReference type="GO" id="GO:0019901">
    <property type="term" value="F:protein kinase binding"/>
    <property type="evidence" value="ECO:0007669"/>
    <property type="project" value="TreeGrafter"/>
</dbReference>
<feature type="active site" description="Phosphocysteine intermediate" evidence="10">
    <location>
        <position position="251"/>
    </location>
</feature>
<dbReference type="InterPro" id="IPR012265">
    <property type="entry name" value="Ptpn1/Ptpn2"/>
</dbReference>
<dbReference type="InterPro" id="IPR000242">
    <property type="entry name" value="PTP_cat"/>
</dbReference>
<feature type="compositionally biased region" description="Low complexity" evidence="12">
    <location>
        <begin position="338"/>
        <end position="353"/>
    </location>
</feature>
<evidence type="ECO:0000256" key="3">
    <source>
        <dbReference type="ARBA" id="ARBA00009701"/>
    </source>
</evidence>
<proteinExistence type="inferred from homology"/>
<evidence type="ECO:0000256" key="13">
    <source>
        <dbReference type="SAM" id="Phobius"/>
    </source>
</evidence>
<dbReference type="Pfam" id="PF00102">
    <property type="entry name" value="Y_phosphatase"/>
    <property type="match status" value="2"/>
</dbReference>
<keyword evidence="13" id="KW-1133">Transmembrane helix</keyword>
<feature type="domain" description="Tyrosine-protein phosphatase" evidence="14">
    <location>
        <begin position="11"/>
        <end position="313"/>
    </location>
</feature>
<dbReference type="Gene3D" id="3.90.190.10">
    <property type="entry name" value="Protein tyrosine phosphatase superfamily"/>
    <property type="match status" value="1"/>
</dbReference>
<dbReference type="EMBL" id="VYZN01000040">
    <property type="protein sequence ID" value="KAE9531945.1"/>
    <property type="molecule type" value="Genomic_DNA"/>
</dbReference>
<dbReference type="PANTHER" id="PTHR46047">
    <property type="entry name" value="TYROSINE-PROTEIN PHOSPHATASE NON-RECEPTOR TYPE 61F"/>
    <property type="match status" value="1"/>
</dbReference>
<evidence type="ECO:0000313" key="16">
    <source>
        <dbReference type="EMBL" id="KAE9531945.1"/>
    </source>
</evidence>
<feature type="compositionally biased region" description="Acidic residues" evidence="12">
    <location>
        <begin position="369"/>
        <end position="386"/>
    </location>
</feature>